<organism evidence="2 3">
    <name type="scientific">Phytophthora pseudosyringae</name>
    <dbReference type="NCBI Taxonomy" id="221518"/>
    <lineage>
        <taxon>Eukaryota</taxon>
        <taxon>Sar</taxon>
        <taxon>Stramenopiles</taxon>
        <taxon>Oomycota</taxon>
        <taxon>Peronosporomycetes</taxon>
        <taxon>Peronosporales</taxon>
        <taxon>Peronosporaceae</taxon>
        <taxon>Phytophthora</taxon>
    </lineage>
</organism>
<feature type="region of interest" description="Disordered" evidence="1">
    <location>
        <begin position="342"/>
        <end position="408"/>
    </location>
</feature>
<feature type="compositionally biased region" description="Polar residues" evidence="1">
    <location>
        <begin position="360"/>
        <end position="380"/>
    </location>
</feature>
<comment type="caution">
    <text evidence="2">The sequence shown here is derived from an EMBL/GenBank/DDBJ whole genome shotgun (WGS) entry which is preliminary data.</text>
</comment>
<evidence type="ECO:0000256" key="1">
    <source>
        <dbReference type="SAM" id="MobiDB-lite"/>
    </source>
</evidence>
<evidence type="ECO:0000313" key="3">
    <source>
        <dbReference type="Proteomes" id="UP000694044"/>
    </source>
</evidence>
<name>A0A8T1WH87_9STRA</name>
<evidence type="ECO:0000313" key="2">
    <source>
        <dbReference type="EMBL" id="KAG7392595.1"/>
    </source>
</evidence>
<feature type="region of interest" description="Disordered" evidence="1">
    <location>
        <begin position="203"/>
        <end position="231"/>
    </location>
</feature>
<gene>
    <name evidence="2" type="ORF">PHYPSEUDO_014983</name>
</gene>
<dbReference type="Proteomes" id="UP000694044">
    <property type="component" value="Unassembled WGS sequence"/>
</dbReference>
<accession>A0A8T1WH87</accession>
<dbReference type="AlphaFoldDB" id="A0A8T1WH87"/>
<protein>
    <submittedName>
        <fullName evidence="2">Uncharacterized protein</fullName>
    </submittedName>
</protein>
<feature type="compositionally biased region" description="Basic residues" evidence="1">
    <location>
        <begin position="163"/>
        <end position="172"/>
    </location>
</feature>
<dbReference type="OrthoDB" id="157069at2759"/>
<keyword evidence="3" id="KW-1185">Reference proteome</keyword>
<proteinExistence type="predicted"/>
<feature type="compositionally biased region" description="Low complexity" evidence="1">
    <location>
        <begin position="386"/>
        <end position="408"/>
    </location>
</feature>
<feature type="region of interest" description="Disordered" evidence="1">
    <location>
        <begin position="148"/>
        <end position="185"/>
    </location>
</feature>
<dbReference type="EMBL" id="JAGDFM010000009">
    <property type="protein sequence ID" value="KAG7392595.1"/>
    <property type="molecule type" value="Genomic_DNA"/>
</dbReference>
<reference evidence="2" key="1">
    <citation type="submission" date="2021-02" db="EMBL/GenBank/DDBJ databases">
        <authorList>
            <person name="Palmer J.M."/>
        </authorList>
    </citation>
    <scope>NUCLEOTIDE SEQUENCE</scope>
    <source>
        <strain evidence="2">SCRP734</strain>
    </source>
</reference>
<sequence length="408" mass="43073">MMNSPKEERAACLLQTSHLAASKQLGHARPDKLGGRAAAHCRRWSARPILETNRHFNKQKSGKGRGGACQSSYRTHSLKYDYISHLVQRALSAPLAPKATESGMSARASRRAHAAAYGALPSGPISDIRTRKWTKQPKAVGHLTIPKWVPDQENPTEALQKGTFKKSKGRKRGAGEVGRMTRSVRQHLDAPLELLSEYPVRVHSSRHSSPARTAIAPSTPARTPVPMPSPDATPLDAAAALGQIPAAPSAIAVQGLVKQELAAAVLITQPTAQPMQSAVKAEAAPIAPLEAGLPASTLPMMPMLPPVSNQMLTEVPSDEQLEMVLDDLPLLDADDSFNLDALDPAFLPTPAPTGAPPMSAQHSSGTDSKQQSAENSSASVSEDDASGSSMPSASPQSSPGMMSRSPSP</sequence>